<gene>
    <name evidence="1" type="ORF">GCM10023189_04120</name>
</gene>
<proteinExistence type="predicted"/>
<dbReference type="EMBL" id="BAABHD010000005">
    <property type="protein sequence ID" value="GAA4447592.1"/>
    <property type="molecule type" value="Genomic_DNA"/>
</dbReference>
<organism evidence="1 2">
    <name type="scientific">Nibrella saemangeumensis</name>
    <dbReference type="NCBI Taxonomy" id="1084526"/>
    <lineage>
        <taxon>Bacteria</taxon>
        <taxon>Pseudomonadati</taxon>
        <taxon>Bacteroidota</taxon>
        <taxon>Cytophagia</taxon>
        <taxon>Cytophagales</taxon>
        <taxon>Spirosomataceae</taxon>
        <taxon>Nibrella</taxon>
    </lineage>
</organism>
<protein>
    <submittedName>
        <fullName evidence="1">Uncharacterized protein</fullName>
    </submittedName>
</protein>
<comment type="caution">
    <text evidence="1">The sequence shown here is derived from an EMBL/GenBank/DDBJ whole genome shotgun (WGS) entry which is preliminary data.</text>
</comment>
<name>A0ABP8MD06_9BACT</name>
<evidence type="ECO:0000313" key="2">
    <source>
        <dbReference type="Proteomes" id="UP001501175"/>
    </source>
</evidence>
<keyword evidence="2" id="KW-1185">Reference proteome</keyword>
<sequence>MHRSSQGHKRRGINEINPPVVQAVTQKGDKPGLASRKFDIGQQRLTWLGLAVLRKALTGA</sequence>
<dbReference type="Proteomes" id="UP001501175">
    <property type="component" value="Unassembled WGS sequence"/>
</dbReference>
<accession>A0ABP8MD06</accession>
<evidence type="ECO:0000313" key="1">
    <source>
        <dbReference type="EMBL" id="GAA4447592.1"/>
    </source>
</evidence>
<reference evidence="2" key="1">
    <citation type="journal article" date="2019" name="Int. J. Syst. Evol. Microbiol.">
        <title>The Global Catalogue of Microorganisms (GCM) 10K type strain sequencing project: providing services to taxonomists for standard genome sequencing and annotation.</title>
        <authorList>
            <consortium name="The Broad Institute Genomics Platform"/>
            <consortium name="The Broad Institute Genome Sequencing Center for Infectious Disease"/>
            <person name="Wu L."/>
            <person name="Ma J."/>
        </authorList>
    </citation>
    <scope>NUCLEOTIDE SEQUENCE [LARGE SCALE GENOMIC DNA]</scope>
    <source>
        <strain evidence="2">JCM 17927</strain>
    </source>
</reference>